<comment type="caution">
    <text evidence="4">The sequence shown here is derived from an EMBL/GenBank/DDBJ whole genome shotgun (WGS) entry which is preliminary data.</text>
</comment>
<dbReference type="Pfam" id="PF01890">
    <property type="entry name" value="CbiG_C"/>
    <property type="match status" value="1"/>
</dbReference>
<dbReference type="InterPro" id="IPR021744">
    <property type="entry name" value="CbiG_N"/>
</dbReference>
<dbReference type="InterPro" id="IPR002750">
    <property type="entry name" value="CobE/GbiG_C"/>
</dbReference>
<evidence type="ECO:0000259" key="3">
    <source>
        <dbReference type="Pfam" id="PF11761"/>
    </source>
</evidence>
<gene>
    <name evidence="4" type="ORF">H7U36_08610</name>
</gene>
<keyword evidence="4" id="KW-0378">Hydrolase</keyword>
<dbReference type="SUPFAM" id="SSF159672">
    <property type="entry name" value="CbiG N-terminal domain-like"/>
    <property type="match status" value="1"/>
</dbReference>
<dbReference type="PANTHER" id="PTHR37477:SF1">
    <property type="entry name" value="COBALT-PRECORRIN-5A HYDROLASE"/>
    <property type="match status" value="1"/>
</dbReference>
<keyword evidence="5" id="KW-1185">Reference proteome</keyword>
<accession>A0ABS2E945</accession>
<proteinExistence type="predicted"/>
<protein>
    <submittedName>
        <fullName evidence="4">Cobalt-precorrin 5A hydrolase</fullName>
    </submittedName>
</protein>
<sequence>MRMENRTLLVSYTDRGKAKMGEIRSLLESEGRTVLALERPRGGAFLQEHWQQVREIVFIGAAGIAVRLIAPYIRDKFTDPAVLVLDEGGRFVIPLLSGHVGGANDLARFLARTTGAEAVITTATDVNGRFAVDVFAKKCGLVLTDRTKAKDISARILKGEKVGFYSEFPVLGRVPEELTLVDSRQKLGRFSAAIAVEERAGGEAGDHILSLLPINLTAGMGCKKGVPRQELEGLLLRGLEAVGCRPGQVRRLASIDRKAQEPGLAQLAEKWQIPFETWTAGQLEKVTAVTGESPFVESTVGVGNVCERAAILGSGGGRLVLEKTAERGITLALAAEDWSVDFDKTVCDRPGAGKL</sequence>
<dbReference type="InterPro" id="IPR021745">
    <property type="entry name" value="CbiG_mid"/>
</dbReference>
<reference evidence="4 5" key="1">
    <citation type="journal article" date="2021" name="Sci. Rep.">
        <title>The distribution of antibiotic resistance genes in chicken gut microbiota commensals.</title>
        <authorList>
            <person name="Juricova H."/>
            <person name="Matiasovicova J."/>
            <person name="Kubasova T."/>
            <person name="Cejkova D."/>
            <person name="Rychlik I."/>
        </authorList>
    </citation>
    <scope>NUCLEOTIDE SEQUENCE [LARGE SCALE GENOMIC DNA]</scope>
    <source>
        <strain evidence="4 5">An773</strain>
    </source>
</reference>
<dbReference type="InterPro" id="IPR038029">
    <property type="entry name" value="GbiG_N_sf"/>
</dbReference>
<organism evidence="4 5">
    <name type="scientific">Faecalicatena fissicatena</name>
    <dbReference type="NCBI Taxonomy" id="290055"/>
    <lineage>
        <taxon>Bacteria</taxon>
        <taxon>Bacillati</taxon>
        <taxon>Bacillota</taxon>
        <taxon>Clostridia</taxon>
        <taxon>Lachnospirales</taxon>
        <taxon>Lachnospiraceae</taxon>
        <taxon>Faecalicatena</taxon>
    </lineage>
</organism>
<dbReference type="PANTHER" id="PTHR37477">
    <property type="entry name" value="COBALT-PRECORRIN-5A HYDROLASE"/>
    <property type="match status" value="1"/>
</dbReference>
<evidence type="ECO:0000313" key="4">
    <source>
        <dbReference type="EMBL" id="MBM6738157.1"/>
    </source>
</evidence>
<dbReference type="GO" id="GO:0016787">
    <property type="term" value="F:hydrolase activity"/>
    <property type="evidence" value="ECO:0007669"/>
    <property type="project" value="UniProtKB-KW"/>
</dbReference>
<dbReference type="Pfam" id="PF11760">
    <property type="entry name" value="CbiG_N"/>
    <property type="match status" value="1"/>
</dbReference>
<dbReference type="InterPro" id="IPR052553">
    <property type="entry name" value="CbiG_hydrolase"/>
</dbReference>
<dbReference type="SUPFAM" id="SSF159664">
    <property type="entry name" value="CobE/GbiG C-terminal domain-like"/>
    <property type="match status" value="1"/>
</dbReference>
<dbReference type="Gene3D" id="3.40.50.11220">
    <property type="match status" value="1"/>
</dbReference>
<evidence type="ECO:0000259" key="1">
    <source>
        <dbReference type="Pfam" id="PF01890"/>
    </source>
</evidence>
<dbReference type="Gene3D" id="3.30.420.180">
    <property type="entry name" value="CobE/GbiG C-terminal domain"/>
    <property type="match status" value="1"/>
</dbReference>
<feature type="domain" description="Cobalamin synthesis G N-terminal" evidence="2">
    <location>
        <begin position="45"/>
        <end position="125"/>
    </location>
</feature>
<feature type="domain" description="CobE/GbiG C-terminal" evidence="1">
    <location>
        <begin position="216"/>
        <end position="334"/>
    </location>
</feature>
<feature type="domain" description="Cobalamin biosynthesis central region" evidence="3">
    <location>
        <begin position="130"/>
        <end position="196"/>
    </location>
</feature>
<evidence type="ECO:0000313" key="5">
    <source>
        <dbReference type="Proteomes" id="UP000716906"/>
    </source>
</evidence>
<dbReference type="EMBL" id="JACLYY010000007">
    <property type="protein sequence ID" value="MBM6738157.1"/>
    <property type="molecule type" value="Genomic_DNA"/>
</dbReference>
<name>A0ABS2E945_9FIRM</name>
<dbReference type="InterPro" id="IPR036518">
    <property type="entry name" value="CobE/GbiG_C_sf"/>
</dbReference>
<dbReference type="Pfam" id="PF11761">
    <property type="entry name" value="CbiG_mid"/>
    <property type="match status" value="1"/>
</dbReference>
<evidence type="ECO:0000259" key="2">
    <source>
        <dbReference type="Pfam" id="PF11760"/>
    </source>
</evidence>
<dbReference type="Proteomes" id="UP000716906">
    <property type="component" value="Unassembled WGS sequence"/>
</dbReference>